<dbReference type="InterPro" id="IPR001650">
    <property type="entry name" value="Helicase_C-like"/>
</dbReference>
<dbReference type="GO" id="GO:0005634">
    <property type="term" value="C:nucleus"/>
    <property type="evidence" value="ECO:0007669"/>
    <property type="project" value="TreeGrafter"/>
</dbReference>
<dbReference type="PROSITE" id="PS51192">
    <property type="entry name" value="HELICASE_ATP_BIND_1"/>
    <property type="match status" value="1"/>
</dbReference>
<keyword evidence="6" id="KW-0547">Nucleotide-binding</keyword>
<dbReference type="GO" id="GO:0046872">
    <property type="term" value="F:metal ion binding"/>
    <property type="evidence" value="ECO:0007669"/>
    <property type="project" value="UniProtKB-KW"/>
</dbReference>
<keyword evidence="5" id="KW-0677">Repeat</keyword>
<dbReference type="Proteomes" id="UP000236621">
    <property type="component" value="Unassembled WGS sequence"/>
</dbReference>
<evidence type="ECO:0000256" key="9">
    <source>
        <dbReference type="ARBA" id="ARBA00022840"/>
    </source>
</evidence>
<evidence type="ECO:0000259" key="21">
    <source>
        <dbReference type="PROSITE" id="PS51194"/>
    </source>
</evidence>
<dbReference type="SMART" id="SM00535">
    <property type="entry name" value="RIBOc"/>
    <property type="match status" value="2"/>
</dbReference>
<evidence type="ECO:0000259" key="19">
    <source>
        <dbReference type="PROSITE" id="PS50142"/>
    </source>
</evidence>
<evidence type="ECO:0000256" key="2">
    <source>
        <dbReference type="ARBA" id="ARBA00001946"/>
    </source>
</evidence>
<protein>
    <submittedName>
        <fullName evidence="23">Dicer-like protein 2</fullName>
    </submittedName>
</protein>
<feature type="domain" description="Helicase C-terminal" evidence="21">
    <location>
        <begin position="421"/>
        <end position="593"/>
    </location>
</feature>
<dbReference type="SMART" id="SM00358">
    <property type="entry name" value="DSRM"/>
    <property type="match status" value="1"/>
</dbReference>
<organism evidence="23 24">
    <name type="scientific">Tolypocladium capitatum</name>
    <dbReference type="NCBI Taxonomy" id="45235"/>
    <lineage>
        <taxon>Eukaryota</taxon>
        <taxon>Fungi</taxon>
        <taxon>Dikarya</taxon>
        <taxon>Ascomycota</taxon>
        <taxon>Pezizomycotina</taxon>
        <taxon>Sordariomycetes</taxon>
        <taxon>Hypocreomycetidae</taxon>
        <taxon>Hypocreales</taxon>
        <taxon>Ophiocordycipitaceae</taxon>
        <taxon>Tolypocladium</taxon>
    </lineage>
</organism>
<comment type="cofactor">
    <cofactor evidence="1">
        <name>Mn(2+)</name>
        <dbReference type="ChEBI" id="CHEBI:29035"/>
    </cofactor>
</comment>
<dbReference type="GO" id="GO:0050688">
    <property type="term" value="P:regulation of defense response to virus"/>
    <property type="evidence" value="ECO:0007669"/>
    <property type="project" value="UniProtKB-KW"/>
</dbReference>
<evidence type="ECO:0000259" key="18">
    <source>
        <dbReference type="PROSITE" id="PS50137"/>
    </source>
</evidence>
<evidence type="ECO:0000256" key="12">
    <source>
        <dbReference type="ARBA" id="ARBA00023118"/>
    </source>
</evidence>
<dbReference type="EMBL" id="NRSZ01001289">
    <property type="protein sequence ID" value="PNY19942.1"/>
    <property type="molecule type" value="Genomic_DNA"/>
</dbReference>
<dbReference type="Gene3D" id="3.30.160.20">
    <property type="match status" value="1"/>
</dbReference>
<dbReference type="Gene3D" id="3.30.160.380">
    <property type="entry name" value="Dicer dimerisation domain"/>
    <property type="match status" value="1"/>
</dbReference>
<keyword evidence="7" id="KW-0378">Hydrolase</keyword>
<evidence type="ECO:0000256" key="10">
    <source>
        <dbReference type="ARBA" id="ARBA00022842"/>
    </source>
</evidence>
<evidence type="ECO:0000256" key="4">
    <source>
        <dbReference type="ARBA" id="ARBA00022723"/>
    </source>
</evidence>
<dbReference type="PROSITE" id="PS50142">
    <property type="entry name" value="RNASE_3_2"/>
    <property type="match status" value="2"/>
</dbReference>
<dbReference type="SMART" id="SM00490">
    <property type="entry name" value="HELICc"/>
    <property type="match status" value="1"/>
</dbReference>
<feature type="domain" description="RNase III" evidence="19">
    <location>
        <begin position="1145"/>
        <end position="1324"/>
    </location>
</feature>
<keyword evidence="4" id="KW-0479">Metal-binding</keyword>
<evidence type="ECO:0000256" key="17">
    <source>
        <dbReference type="SAM" id="MobiDB-lite"/>
    </source>
</evidence>
<dbReference type="STRING" id="45235.A0A2K3PXC4"/>
<reference evidence="23 24" key="1">
    <citation type="submission" date="2017-08" db="EMBL/GenBank/DDBJ databases">
        <title>Harnessing the power of phylogenomics to disentangle the directionality and signatures of interkingdom host jumping in the parasitic fungal genus Tolypocladium.</title>
        <authorList>
            <person name="Quandt C.A."/>
            <person name="Patterson W."/>
            <person name="Spatafora J.W."/>
        </authorList>
    </citation>
    <scope>NUCLEOTIDE SEQUENCE [LARGE SCALE GENOMIC DNA]</scope>
    <source>
        <strain evidence="23 24">CBS 113982</strain>
    </source>
</reference>
<dbReference type="InterPro" id="IPR011545">
    <property type="entry name" value="DEAD/DEAH_box_helicase_dom"/>
</dbReference>
<keyword evidence="8" id="KW-0347">Helicase</keyword>
<dbReference type="InterPro" id="IPR014720">
    <property type="entry name" value="dsRBD_dom"/>
</dbReference>
<evidence type="ECO:0000256" key="15">
    <source>
        <dbReference type="PROSITE-ProRule" id="PRU00657"/>
    </source>
</evidence>
<dbReference type="PROSITE" id="PS51194">
    <property type="entry name" value="HELICASE_CTER"/>
    <property type="match status" value="1"/>
</dbReference>
<feature type="compositionally biased region" description="Polar residues" evidence="17">
    <location>
        <begin position="1"/>
        <end position="12"/>
    </location>
</feature>
<dbReference type="Pfam" id="PF03368">
    <property type="entry name" value="Dicer_dimer"/>
    <property type="match status" value="1"/>
</dbReference>
<dbReference type="GO" id="GO:0003723">
    <property type="term" value="F:RNA binding"/>
    <property type="evidence" value="ECO:0007669"/>
    <property type="project" value="UniProtKB-UniRule"/>
</dbReference>
<evidence type="ECO:0000256" key="16">
    <source>
        <dbReference type="SAM" id="Coils"/>
    </source>
</evidence>
<evidence type="ECO:0000313" key="23">
    <source>
        <dbReference type="EMBL" id="PNY19942.1"/>
    </source>
</evidence>
<dbReference type="PANTHER" id="PTHR14950:SF37">
    <property type="entry name" value="ENDORIBONUCLEASE DICER"/>
    <property type="match status" value="1"/>
</dbReference>
<comment type="caution">
    <text evidence="23">The sequence shown here is derived from an EMBL/GenBank/DDBJ whole genome shotgun (WGS) entry which is preliminary data.</text>
</comment>
<dbReference type="Pfam" id="PF00271">
    <property type="entry name" value="Helicase_C"/>
    <property type="match status" value="1"/>
</dbReference>
<dbReference type="CDD" id="cd18034">
    <property type="entry name" value="DEXHc_dicer"/>
    <property type="match status" value="1"/>
</dbReference>
<evidence type="ECO:0000313" key="24">
    <source>
        <dbReference type="Proteomes" id="UP000236621"/>
    </source>
</evidence>
<comment type="function">
    <text evidence="14">Dicer-like endonuclease involved in cleaving double-stranded RNA in the RNA interference (RNAi) pathway. Produces 21 to 25 bp dsRNAs (siRNAs) which target the selective destruction of homologous RNAs leading to sequence-specific suppression of gene expression, called post-transcriptional gene silencing (PTGS). Part of a broad host defense response against viral infection and transposons.</text>
</comment>
<name>A0A2K3PXC4_9HYPO</name>
<evidence type="ECO:0000256" key="8">
    <source>
        <dbReference type="ARBA" id="ARBA00022806"/>
    </source>
</evidence>
<feature type="compositionally biased region" description="Polar residues" evidence="17">
    <location>
        <begin position="41"/>
        <end position="52"/>
    </location>
</feature>
<feature type="domain" description="Helicase ATP-binding" evidence="20">
    <location>
        <begin position="78"/>
        <end position="255"/>
    </location>
</feature>
<dbReference type="GO" id="GO:0005524">
    <property type="term" value="F:ATP binding"/>
    <property type="evidence" value="ECO:0007669"/>
    <property type="project" value="UniProtKB-KW"/>
</dbReference>
<evidence type="ECO:0000259" key="22">
    <source>
        <dbReference type="PROSITE" id="PS51327"/>
    </source>
</evidence>
<keyword evidence="9" id="KW-0067">ATP-binding</keyword>
<dbReference type="InterPro" id="IPR038248">
    <property type="entry name" value="Dicer_dimer_sf"/>
</dbReference>
<evidence type="ECO:0000256" key="11">
    <source>
        <dbReference type="ARBA" id="ARBA00022884"/>
    </source>
</evidence>
<dbReference type="PANTHER" id="PTHR14950">
    <property type="entry name" value="DICER-RELATED"/>
    <property type="match status" value="1"/>
</dbReference>
<dbReference type="GO" id="GO:0004525">
    <property type="term" value="F:ribonuclease III activity"/>
    <property type="evidence" value="ECO:0007669"/>
    <property type="project" value="InterPro"/>
</dbReference>
<dbReference type="Pfam" id="PF00636">
    <property type="entry name" value="Ribonuclease_3"/>
    <property type="match status" value="2"/>
</dbReference>
<keyword evidence="3" id="KW-0930">Antiviral protein</keyword>
<dbReference type="InterPro" id="IPR036389">
    <property type="entry name" value="RNase_III_sf"/>
</dbReference>
<comment type="similarity">
    <text evidence="15">Belongs to the helicase family. Dicer subfamily.</text>
</comment>
<evidence type="ECO:0000256" key="1">
    <source>
        <dbReference type="ARBA" id="ARBA00001936"/>
    </source>
</evidence>
<dbReference type="CDD" id="cd00593">
    <property type="entry name" value="RIBOc"/>
    <property type="match status" value="2"/>
</dbReference>
<keyword evidence="13" id="KW-0464">Manganese</keyword>
<dbReference type="SUPFAM" id="SSF54768">
    <property type="entry name" value="dsRNA-binding domain-like"/>
    <property type="match status" value="1"/>
</dbReference>
<dbReference type="InterPro" id="IPR005034">
    <property type="entry name" value="Dicer_dimerisation"/>
</dbReference>
<evidence type="ECO:0000256" key="5">
    <source>
        <dbReference type="ARBA" id="ARBA00022737"/>
    </source>
</evidence>
<dbReference type="InterPro" id="IPR000999">
    <property type="entry name" value="RNase_III_dom"/>
</dbReference>
<dbReference type="InterPro" id="IPR027417">
    <property type="entry name" value="P-loop_NTPase"/>
</dbReference>
<dbReference type="PROSITE" id="PS51327">
    <property type="entry name" value="DICER_DSRBF"/>
    <property type="match status" value="1"/>
</dbReference>
<feature type="domain" description="DRBM" evidence="18">
    <location>
        <begin position="1354"/>
        <end position="1421"/>
    </location>
</feature>
<dbReference type="GO" id="GO:0051607">
    <property type="term" value="P:defense response to virus"/>
    <property type="evidence" value="ECO:0007669"/>
    <property type="project" value="UniProtKB-KW"/>
</dbReference>
<keyword evidence="16" id="KW-0175">Coiled coil</keyword>
<feature type="domain" description="Dicer dsRNA-binding fold" evidence="22">
    <location>
        <begin position="610"/>
        <end position="707"/>
    </location>
</feature>
<dbReference type="SUPFAM" id="SSF52540">
    <property type="entry name" value="P-loop containing nucleoside triphosphate hydrolases"/>
    <property type="match status" value="1"/>
</dbReference>
<accession>A0A2K3PXC4</accession>
<evidence type="ECO:0000259" key="20">
    <source>
        <dbReference type="PROSITE" id="PS51192"/>
    </source>
</evidence>
<dbReference type="SUPFAM" id="SSF69065">
    <property type="entry name" value="RNase III domain-like"/>
    <property type="match status" value="2"/>
</dbReference>
<evidence type="ECO:0000256" key="14">
    <source>
        <dbReference type="ARBA" id="ARBA00025403"/>
    </source>
</evidence>
<dbReference type="InterPro" id="IPR014001">
    <property type="entry name" value="Helicase_ATP-bd"/>
</dbReference>
<dbReference type="PROSITE" id="PS00517">
    <property type="entry name" value="RNASE_3_1"/>
    <property type="match status" value="2"/>
</dbReference>
<keyword evidence="10" id="KW-0460">Magnesium</keyword>
<evidence type="ECO:0000256" key="7">
    <source>
        <dbReference type="ARBA" id="ARBA00022801"/>
    </source>
</evidence>
<evidence type="ECO:0000256" key="13">
    <source>
        <dbReference type="ARBA" id="ARBA00023211"/>
    </source>
</evidence>
<dbReference type="PROSITE" id="PS50137">
    <property type="entry name" value="DS_RBD"/>
    <property type="match status" value="1"/>
</dbReference>
<dbReference type="Gene3D" id="1.10.1520.10">
    <property type="entry name" value="Ribonuclease III domain"/>
    <property type="match status" value="2"/>
</dbReference>
<dbReference type="GO" id="GO:0030422">
    <property type="term" value="P:siRNA processing"/>
    <property type="evidence" value="ECO:0007669"/>
    <property type="project" value="TreeGrafter"/>
</dbReference>
<keyword evidence="24" id="KW-1185">Reference proteome</keyword>
<dbReference type="FunFam" id="1.10.1520.10:FF:000032">
    <property type="entry name" value="Dicer-like protein 2"/>
    <property type="match status" value="1"/>
</dbReference>
<proteinExistence type="inferred from homology"/>
<dbReference type="Gene3D" id="3.40.50.300">
    <property type="entry name" value="P-loop containing nucleotide triphosphate hydrolases"/>
    <property type="match status" value="2"/>
</dbReference>
<keyword evidence="12" id="KW-0051">Antiviral defense</keyword>
<dbReference type="GO" id="GO:0005737">
    <property type="term" value="C:cytoplasm"/>
    <property type="evidence" value="ECO:0007669"/>
    <property type="project" value="TreeGrafter"/>
</dbReference>
<sequence length="1431" mass="161302">MPSVTSSVNSSGDESDLSNGPRRGSPQAPAPDVREIVSAAAQDTSPQKQASTAPAGDDEVEQAAAPGIMTSRAYQLEMLDRSLRQNVIVVMDTGSGKTQVAVLRMKAELERSTPDKIIWFLAPTVDLCAQQFEIVRLQAASVQMRLLTGNDNVHTWSARIWETILDGVRIVVSTYQVLLDALGHAFVSMDRLALIVFDEAHNCVNKNPGSKVMTDFYHRSKGRGGIVPSILGLTATPSIRSKMQNIEALEAILDAKCVSPTLHREELLKYVKKPQMSHVPYTIPLLVDPTRSMRSFQSAYHGLDIRQDPYILSLLAEPTDKNRRDLVKAVEKCNTYSQNQIKGLLRSCEVILQQLGPWAADLYLWKASTTYLNRLGRNDDYFNSWSTEEKRYVANFLDQVAPHRPSPAPQRGCDISQKVTILLQELLAIEEPAVGIIFVKERTTVMMLSELLASCPRITEKYHIGCMVGGSNYRGRRRTLYEFLGEADQLVLQNFRSGKINLLVATAVLEEGIDVPACNLVVCFDSPETPKAFIQRRGRARMREAKLILLTDRSSSIITEWEALEEELKKEYETEEREVRKLELLEDSEATSTTYFEVESTGARLDFDNAKGHLDHICRTLAQGEFVDSRPDYIIHKHWDTSPPRLSATVLLPTFFPEELRRINGESTWLSEKNATKEVAFQAYVALYHAGLVNENLLPFRFENIPGVETRTPEVNVEPPFNPWHMVARRWQGHGQKWLYTVSYYDENHEQTDYGILVPAQLDQMRTIRVFLSYDKTGELRFGSGRPVSDEDAASLPDHTSALLALPFAHRWPVENKHHVVRVVAQGADISRNHIGSVRFDAEDEFLKSGRYLVRDVSGSPFVYKGALPTRPPLEQVQHPFFDYELAPKEGPYLVLTRWTKRSDFLHKLLSDPNAETAKTKRYPWVLPLAAAAADRIPAKYAEFGMMIPSIMHELEVELTAKELATTLLRRVGITDLRLVREAISARSASEPLDYEKLEFLGDSILKYCTTAQAAAEHPEWPEGYLSFFRDRLIANSRLCRAALDSGLAKFILTRPFTGQKWRPLYLDDQLQQRQKPDKGRRLSTKTLADVVEALVGASFVDGGIPKAVACISTFLPECEWRDVDQCRRSLFNMARADETLPTVLGPLEELIGYSFQKKALLVEAMTHASYVMDTGRRSYERLEFLGDAVLDNIIVTRLFSAEPRLPHHQMHLRKTAMVNGDFLAFVVIENGLRQSESVVTGDLEVVKKETSLPLWKFMRHASVAIGIEQNSTLERHQALRDEILAAMEGGTHYPWALLARMQAKKFFSDLFEALLGAVWVDSGSKEACEAILARFGMLSYLDRILRDKVHVQHPKEELGHWAATQTVTYKIDVQETRNGDKTYLCKVLVGDRIVAEVDDGVSKEEAKTKAAQEAVKLLRMEKESPSEGTE</sequence>
<gene>
    <name evidence="23" type="ORF">TCAP_07453</name>
</gene>
<comment type="cofactor">
    <cofactor evidence="2">
        <name>Mg(2+)</name>
        <dbReference type="ChEBI" id="CHEBI:18420"/>
    </cofactor>
</comment>
<dbReference type="SMART" id="SM00487">
    <property type="entry name" value="DEXDc"/>
    <property type="match status" value="1"/>
</dbReference>
<dbReference type="Pfam" id="PF00270">
    <property type="entry name" value="DEAD"/>
    <property type="match status" value="1"/>
</dbReference>
<feature type="coiled-coil region" evidence="16">
    <location>
        <begin position="558"/>
        <end position="585"/>
    </location>
</feature>
<feature type="region of interest" description="Disordered" evidence="17">
    <location>
        <begin position="1"/>
        <end position="60"/>
    </location>
</feature>
<feature type="domain" description="RNase III" evidence="19">
    <location>
        <begin position="961"/>
        <end position="1104"/>
    </location>
</feature>
<dbReference type="OrthoDB" id="416741at2759"/>
<evidence type="ECO:0000256" key="6">
    <source>
        <dbReference type="ARBA" id="ARBA00022741"/>
    </source>
</evidence>
<dbReference type="GO" id="GO:0004386">
    <property type="term" value="F:helicase activity"/>
    <property type="evidence" value="ECO:0007669"/>
    <property type="project" value="UniProtKB-KW"/>
</dbReference>
<evidence type="ECO:0000256" key="3">
    <source>
        <dbReference type="ARBA" id="ARBA00022721"/>
    </source>
</evidence>
<keyword evidence="11 15" id="KW-0694">RNA-binding</keyword>